<keyword evidence="3" id="KW-0732">Signal</keyword>
<dbReference type="InterPro" id="IPR032675">
    <property type="entry name" value="LRR_dom_sf"/>
</dbReference>
<dbReference type="PROSITE" id="PS50104">
    <property type="entry name" value="TIR"/>
    <property type="match status" value="1"/>
</dbReference>
<dbReference type="InterPro" id="IPR003591">
    <property type="entry name" value="Leu-rich_rpt_typical-subtyp"/>
</dbReference>
<dbReference type="GO" id="GO:0005886">
    <property type="term" value="C:plasma membrane"/>
    <property type="evidence" value="ECO:0007669"/>
    <property type="project" value="TreeGrafter"/>
</dbReference>
<keyword evidence="4" id="KW-0677">Repeat</keyword>
<dbReference type="Gene3D" id="3.40.50.10140">
    <property type="entry name" value="Toll/interleukin-1 receptor homology (TIR) domain"/>
    <property type="match status" value="1"/>
</dbReference>
<evidence type="ECO:0000256" key="3">
    <source>
        <dbReference type="ARBA" id="ARBA00022729"/>
    </source>
</evidence>
<dbReference type="EMBL" id="KX086262">
    <property type="protein sequence ID" value="ANG08885.1"/>
    <property type="molecule type" value="mRNA"/>
</dbReference>
<dbReference type="SMART" id="SM00369">
    <property type="entry name" value="LRR_TYP"/>
    <property type="match status" value="20"/>
</dbReference>
<comment type="similarity">
    <text evidence="1">Belongs to the Toll-like receptor family.</text>
</comment>
<dbReference type="Gene3D" id="3.80.10.10">
    <property type="entry name" value="Ribonuclease Inhibitor"/>
    <property type="match status" value="6"/>
</dbReference>
<evidence type="ECO:0000256" key="2">
    <source>
        <dbReference type="ARBA" id="ARBA00022614"/>
    </source>
</evidence>
<dbReference type="Pfam" id="PF13676">
    <property type="entry name" value="TIR_2"/>
    <property type="match status" value="1"/>
</dbReference>
<dbReference type="InterPro" id="IPR050541">
    <property type="entry name" value="LRR_TM_domain-containing"/>
</dbReference>
<accession>A0A173ADT8</accession>
<dbReference type="Pfam" id="PF13855">
    <property type="entry name" value="LRR_8"/>
    <property type="match status" value="5"/>
</dbReference>
<dbReference type="AlphaFoldDB" id="A0A173ADT8"/>
<evidence type="ECO:0000256" key="4">
    <source>
        <dbReference type="ARBA" id="ARBA00022737"/>
    </source>
</evidence>
<organism evidence="5">
    <name type="scientific">Oncopeltus fasciatus</name>
    <name type="common">Large milkweed bug</name>
    <dbReference type="NCBI Taxonomy" id="7536"/>
    <lineage>
        <taxon>Eukaryota</taxon>
        <taxon>Metazoa</taxon>
        <taxon>Ecdysozoa</taxon>
        <taxon>Arthropoda</taxon>
        <taxon>Hexapoda</taxon>
        <taxon>Insecta</taxon>
        <taxon>Pterygota</taxon>
        <taxon>Neoptera</taxon>
        <taxon>Paraneoptera</taxon>
        <taxon>Hemiptera</taxon>
        <taxon>Heteroptera</taxon>
        <taxon>Panheteroptera</taxon>
        <taxon>Pentatomomorpha</taxon>
        <taxon>Lygaeoidea</taxon>
        <taxon>Lygaeidae</taxon>
        <taxon>Lygaeinae</taxon>
        <taxon>Oncopeltus</taxon>
    </lineage>
</organism>
<dbReference type="SUPFAM" id="SSF52200">
    <property type="entry name" value="Toll/Interleukin receptor TIR domain"/>
    <property type="match status" value="1"/>
</dbReference>
<dbReference type="SMART" id="SM00364">
    <property type="entry name" value="LRR_BAC"/>
    <property type="match status" value="6"/>
</dbReference>
<dbReference type="PANTHER" id="PTHR24369">
    <property type="entry name" value="ANTIGEN BSP, PUTATIVE-RELATED"/>
    <property type="match status" value="1"/>
</dbReference>
<evidence type="ECO:0000256" key="1">
    <source>
        <dbReference type="ARBA" id="ARBA00009634"/>
    </source>
</evidence>
<dbReference type="FunFam" id="3.80.10.10:FF:001164">
    <property type="entry name" value="GH01279p"/>
    <property type="match status" value="1"/>
</dbReference>
<dbReference type="GO" id="GO:0007165">
    <property type="term" value="P:signal transduction"/>
    <property type="evidence" value="ECO:0007669"/>
    <property type="project" value="InterPro"/>
</dbReference>
<dbReference type="SUPFAM" id="SSF52058">
    <property type="entry name" value="L domain-like"/>
    <property type="match status" value="3"/>
</dbReference>
<dbReference type="FunFam" id="3.80.10.10:FF:000198">
    <property type="entry name" value="Blast:Protein toll"/>
    <property type="match status" value="1"/>
</dbReference>
<dbReference type="InterPro" id="IPR000157">
    <property type="entry name" value="TIR_dom"/>
</dbReference>
<dbReference type="InterPro" id="IPR035897">
    <property type="entry name" value="Toll_tir_struct_dom_sf"/>
</dbReference>
<dbReference type="SMART" id="SM00255">
    <property type="entry name" value="TIR"/>
    <property type="match status" value="1"/>
</dbReference>
<keyword evidence="2" id="KW-0433">Leucine-rich repeat</keyword>
<evidence type="ECO:0000313" key="5">
    <source>
        <dbReference type="EMBL" id="ANG08885.1"/>
    </source>
</evidence>
<name>A0A173ADT8_ONCFA</name>
<proteinExistence type="evidence at transcript level"/>
<dbReference type="InterPro" id="IPR001611">
    <property type="entry name" value="Leu-rich_rpt"/>
</dbReference>
<dbReference type="PANTHER" id="PTHR24369:SF210">
    <property type="entry name" value="CHAOPTIN-RELATED"/>
    <property type="match status" value="1"/>
</dbReference>
<sequence>MLPLFLAAWLAAALADNTTLRYEAPDDCGWWLRDQDEVTLACKLRTINSEYDTTNFTVIPSEHTTALRIHCDPTLMTRSSLERRSFAHLTRLRELALEFCKLTRLLGGVFEGLEDLRNLTIRTRNTDWPAFSLELDGDAFSAVRQLERLDLALNNIWSFPENIFCPLTSLLSLNVSGNRLQDVSDLGFREKTPPPQPLMSGPDGEPVEEKNIPSPCTLDIQVLDTSGNHFVLMPVQGFSALRRLRELYIHDNEISMVNDKALAGLRHLSYFDLSNNKVVALPSDLFRDCAESIKEIKLQNNSISVLSKGLFAGLNQLVSLDLSRNHLTSAWINGDTFSGLIRLVMLNLSYNRISKLEPTFFHDLYTLQILNLEYNSIEAIPPDTFTPMNNLHTLILSYNNISYLDSYALNGLYVLSHLSLDSNVLEDIHPDAFRNCTSLADLNLNGNKLAKVPTALRDMRLLRTIDLGENLISDLDNPGFIGMTNLYGLRLIGNHVTNISEKAFSRLPSLQILNLSRNRISKIQSGAFDNNTKLEAIRLDANQLNHISEIFKEVPSLVWLNISDNQLEWFDYTVLPAGLQWLDLHKNNIPELGNHYNLEAELKLQTLDVSFNKLTKVTANSIPDSIELLFMNDNLITKVEPHTFIKKVNLSRVDLYANQIEEMDLNALHLTPIDKDKPLPEFYIGGNPFQCDCTMEWLQRINTLDFHRQYPKVIDLEAIYCKLLYSRERLYIPLVEAESNQFLCSYKTHCFATCSCCDFVACDCKMTCPLNCSCYHDQLWSANIVDCSSVGYTELLSSIPMDATEVYLDGNNFGQLTSHSFIGRKNLIVLYANNSNIAAVNNHTFTGLKRLQILHLENNHIKELLGFEFASLLGLKEIYLQGNMIHYIDNRTFVLLKHLEILRVDNNRLLKFQVSLFSANPYLVEISLSGNPWSCECKYLQEMSAWLRSHYAKVIDAKYITCTINNRTNDLGRVVKDINITTCSPYAGGSRGIVDRKVLQDYLPLFFFTSIIFLVCLTLVFSALAYRRELRVWMYTSCGMSMCHRAAGFEDDDERLFDAYVTYCIKDEGFVTQVLAARLEEEFRLCLHYRDFNLTAYVADTVIEAVESSKRTIVVLSRNFLVSEWGRIEFKSALRERLKERRRKLIVVMLNELSPREVDPELRLYLKTHLCLQWGEGRFWEKLRYAMPQPTRRPVCLQPPSQQPKLILQPQLLWA</sequence>
<dbReference type="SMART" id="SM00365">
    <property type="entry name" value="LRR_SD22"/>
    <property type="match status" value="9"/>
</dbReference>
<dbReference type="PRINTS" id="PR00019">
    <property type="entry name" value="LEURICHRPT"/>
</dbReference>
<protein>
    <submittedName>
        <fullName evidence="5">Toll family protein 6</fullName>
    </submittedName>
</protein>
<dbReference type="FunFam" id="3.40.50.10140:FF:000021">
    <property type="entry name" value="Toll receptor 13"/>
    <property type="match status" value="1"/>
</dbReference>
<reference evidence="5" key="1">
    <citation type="journal article" date="2016" name="Curr. Biol.">
        <title>Toll genes have an ancestral role in axis elongation.</title>
        <authorList>
            <person name="Benton M.A."/>
            <person name="Pechmann M."/>
            <person name="Frey N."/>
            <person name="Stappert D."/>
            <person name="Conrads K.H."/>
            <person name="Chen Y.-T."/>
            <person name="Stamataki E."/>
            <person name="Pavlopoulos A."/>
            <person name="Roth S."/>
        </authorList>
    </citation>
    <scope>NUCLEOTIDE SEQUENCE</scope>
</reference>
<dbReference type="PROSITE" id="PS51450">
    <property type="entry name" value="LRR"/>
    <property type="match status" value="8"/>
</dbReference>
<gene>
    <name evidence="5" type="primary">Tl6</name>
</gene>